<evidence type="ECO:0000313" key="1">
    <source>
        <dbReference type="EnsemblPlants" id="OMERI04G00250.1"/>
    </source>
</evidence>
<protein>
    <recommendedName>
        <fullName evidence="3">Rx N-terminal domain-containing protein</fullName>
    </recommendedName>
</protein>
<name>A0A0E0D9Y0_9ORYZ</name>
<dbReference type="HOGENOM" id="CLU_2310594_0_0_1"/>
<evidence type="ECO:0008006" key="3">
    <source>
        <dbReference type="Google" id="ProtNLM"/>
    </source>
</evidence>
<accession>A0A0E0D9Y0</accession>
<dbReference type="PANTHER" id="PTHR33377">
    <property type="entry name" value="OS10G0134700 PROTEIN-RELATED"/>
    <property type="match status" value="1"/>
</dbReference>
<dbReference type="Gramene" id="OMERI04G00250.1">
    <property type="protein sequence ID" value="OMERI04G00250.1"/>
    <property type="gene ID" value="OMERI04G00250"/>
</dbReference>
<dbReference type="PANTHER" id="PTHR33377:SF11">
    <property type="entry name" value="OS04G0105900 PROTEIN"/>
    <property type="match status" value="1"/>
</dbReference>
<keyword evidence="2" id="KW-1185">Reference proteome</keyword>
<reference evidence="1" key="2">
    <citation type="submission" date="2018-05" db="EMBL/GenBank/DDBJ databases">
        <title>OmerRS3 (Oryza meridionalis Reference Sequence Version 3).</title>
        <authorList>
            <person name="Zhang J."/>
            <person name="Kudrna D."/>
            <person name="Lee S."/>
            <person name="Talag J."/>
            <person name="Welchert J."/>
            <person name="Wing R.A."/>
        </authorList>
    </citation>
    <scope>NUCLEOTIDE SEQUENCE [LARGE SCALE GENOMIC DNA]</scope>
    <source>
        <strain evidence="1">cv. OR44</strain>
    </source>
</reference>
<organism evidence="1">
    <name type="scientific">Oryza meridionalis</name>
    <dbReference type="NCBI Taxonomy" id="40149"/>
    <lineage>
        <taxon>Eukaryota</taxon>
        <taxon>Viridiplantae</taxon>
        <taxon>Streptophyta</taxon>
        <taxon>Embryophyta</taxon>
        <taxon>Tracheophyta</taxon>
        <taxon>Spermatophyta</taxon>
        <taxon>Magnoliopsida</taxon>
        <taxon>Liliopsida</taxon>
        <taxon>Poales</taxon>
        <taxon>Poaceae</taxon>
        <taxon>BOP clade</taxon>
        <taxon>Oryzoideae</taxon>
        <taxon>Oryzeae</taxon>
        <taxon>Oryzinae</taxon>
        <taxon>Oryza</taxon>
    </lineage>
</organism>
<dbReference type="EnsemblPlants" id="OMERI04G00250.1">
    <property type="protein sequence ID" value="OMERI04G00250.1"/>
    <property type="gene ID" value="OMERI04G00250"/>
</dbReference>
<reference evidence="1" key="1">
    <citation type="submission" date="2015-04" db="UniProtKB">
        <authorList>
            <consortium name="EnsemblPlants"/>
        </authorList>
    </citation>
    <scope>IDENTIFICATION</scope>
</reference>
<proteinExistence type="predicted"/>
<sequence>MDETVRSAIVGEAIKGIFSGVISKYEDNSNEGDNIERLEMAQIKMEAAIKTSNKWQITDTPLLRWQKKLKRVYQECDDTLRKCKQCALEDKEIEVQVKQS</sequence>
<dbReference type="AlphaFoldDB" id="A0A0E0D9Y0"/>
<dbReference type="Proteomes" id="UP000008021">
    <property type="component" value="Chromosome 4"/>
</dbReference>
<evidence type="ECO:0000313" key="2">
    <source>
        <dbReference type="Proteomes" id="UP000008021"/>
    </source>
</evidence>